<dbReference type="InterPro" id="IPR050239">
    <property type="entry name" value="Sigma-70_RNA_pol_init_factors"/>
</dbReference>
<reference evidence="2 3" key="1">
    <citation type="journal article" date="2016" name="Nat. Commun.">
        <title>Thousands of microbial genomes shed light on interconnected biogeochemical processes in an aquifer system.</title>
        <authorList>
            <person name="Anantharaman K."/>
            <person name="Brown C.T."/>
            <person name="Hug L.A."/>
            <person name="Sharon I."/>
            <person name="Castelle C.J."/>
            <person name="Probst A.J."/>
            <person name="Thomas B.C."/>
            <person name="Singh A."/>
            <person name="Wilkins M.J."/>
            <person name="Karaoz U."/>
            <person name="Brodie E.L."/>
            <person name="Williams K.H."/>
            <person name="Hubbard S.S."/>
            <person name="Banfield J.F."/>
        </authorList>
    </citation>
    <scope>NUCLEOTIDE SEQUENCE [LARGE SCALE GENOMIC DNA]</scope>
</reference>
<evidence type="ECO:0000259" key="1">
    <source>
        <dbReference type="Pfam" id="PF04545"/>
    </source>
</evidence>
<dbReference type="Gene3D" id="1.10.10.1250">
    <property type="entry name" value="RNA polymerase, subunit delta, N-terminal domain"/>
    <property type="match status" value="1"/>
</dbReference>
<evidence type="ECO:0000313" key="3">
    <source>
        <dbReference type="Proteomes" id="UP000176355"/>
    </source>
</evidence>
<sequence length="354" mass="40806">MKNNMATNITLNFKPKQITKRLLAVLPTRARDVVSCRFGLGDNPERMTLESIGKKYGITRERVRQIENYAIGNIRKAEQFGKEKPSFDDLEKMIHKLGGIVSEEVLLNHIAKEKSIQNHTSFLLVLGDPFKREKEDDEFHHRWYVDKSLSEKVHESLRKLYKNIGDDDLIPEAEIVASFLEHVKDVSEQYKNEEIAKRWLSISKNIGKNPLGEWGKTSSSNINAKGVRDYAFLVIRRHGSPIHFKEVAKAIEKLFGRKAHVATTHNELIKDKRFVLVGRGLYALTEWGYVAGVVKDVIRYVLAKNGPLTKEQIIEKVLKERYVKENTILVNLQNPKYFKRDKDGRYTAVPQPEK</sequence>
<dbReference type="CDD" id="cd06171">
    <property type="entry name" value="Sigma70_r4"/>
    <property type="match status" value="1"/>
</dbReference>
<protein>
    <recommendedName>
        <fullName evidence="1">RNA polymerase sigma-70 region 4 domain-containing protein</fullName>
    </recommendedName>
</protein>
<name>A0A1G2P9I8_9BACT</name>
<dbReference type="PANTHER" id="PTHR30603:SF47">
    <property type="entry name" value="RNA POLYMERASE SIGMA FACTOR SIGD, CHLOROPLASTIC"/>
    <property type="match status" value="1"/>
</dbReference>
<organism evidence="2 3">
    <name type="scientific">Candidatus Taylorbacteria bacterium RIFCSPLOWO2_12_FULL_44_15c</name>
    <dbReference type="NCBI Taxonomy" id="1802333"/>
    <lineage>
        <taxon>Bacteria</taxon>
        <taxon>Candidatus Tayloriibacteriota</taxon>
    </lineage>
</organism>
<gene>
    <name evidence="2" type="ORF">A3G03_00690</name>
</gene>
<dbReference type="InterPro" id="IPR007630">
    <property type="entry name" value="RNA_pol_sigma70_r4"/>
</dbReference>
<comment type="caution">
    <text evidence="2">The sequence shown here is derived from an EMBL/GenBank/DDBJ whole genome shotgun (WGS) entry which is preliminary data.</text>
</comment>
<feature type="domain" description="RNA polymerase sigma-70 region 4" evidence="1">
    <location>
        <begin position="22"/>
        <end position="76"/>
    </location>
</feature>
<dbReference type="STRING" id="1802333.A3G03_00690"/>
<dbReference type="InterPro" id="IPR013324">
    <property type="entry name" value="RNA_pol_sigma_r3/r4-like"/>
</dbReference>
<dbReference type="GO" id="GO:0006352">
    <property type="term" value="P:DNA-templated transcription initiation"/>
    <property type="evidence" value="ECO:0007669"/>
    <property type="project" value="InterPro"/>
</dbReference>
<dbReference type="Proteomes" id="UP000176355">
    <property type="component" value="Unassembled WGS sequence"/>
</dbReference>
<accession>A0A1G2P9I8</accession>
<dbReference type="InterPro" id="IPR000943">
    <property type="entry name" value="RNA_pol_sigma70"/>
</dbReference>
<dbReference type="PRINTS" id="PR00046">
    <property type="entry name" value="SIGMA70FCT"/>
</dbReference>
<proteinExistence type="predicted"/>
<dbReference type="InterPro" id="IPR038087">
    <property type="entry name" value="RNAP_delta_N_dom_sf"/>
</dbReference>
<dbReference type="AlphaFoldDB" id="A0A1G2P9I8"/>
<dbReference type="Pfam" id="PF04545">
    <property type="entry name" value="Sigma70_r4"/>
    <property type="match status" value="1"/>
</dbReference>
<dbReference type="GO" id="GO:0003700">
    <property type="term" value="F:DNA-binding transcription factor activity"/>
    <property type="evidence" value="ECO:0007669"/>
    <property type="project" value="InterPro"/>
</dbReference>
<dbReference type="PANTHER" id="PTHR30603">
    <property type="entry name" value="RNA POLYMERASE SIGMA FACTOR RPO"/>
    <property type="match status" value="1"/>
</dbReference>
<dbReference type="EMBL" id="MHSL01000004">
    <property type="protein sequence ID" value="OHA44379.1"/>
    <property type="molecule type" value="Genomic_DNA"/>
</dbReference>
<dbReference type="Gene3D" id="1.10.10.10">
    <property type="entry name" value="Winged helix-like DNA-binding domain superfamily/Winged helix DNA-binding domain"/>
    <property type="match status" value="1"/>
</dbReference>
<dbReference type="SUPFAM" id="SSF88659">
    <property type="entry name" value="Sigma3 and sigma4 domains of RNA polymerase sigma factors"/>
    <property type="match status" value="1"/>
</dbReference>
<evidence type="ECO:0000313" key="2">
    <source>
        <dbReference type="EMBL" id="OHA44379.1"/>
    </source>
</evidence>
<dbReference type="InterPro" id="IPR036388">
    <property type="entry name" value="WH-like_DNA-bd_sf"/>
</dbReference>